<organism evidence="7 8">
    <name type="scientific">Heterorhabditis bacteriophora</name>
    <name type="common">Entomopathogenic nematode worm</name>
    <dbReference type="NCBI Taxonomy" id="37862"/>
    <lineage>
        <taxon>Eukaryota</taxon>
        <taxon>Metazoa</taxon>
        <taxon>Ecdysozoa</taxon>
        <taxon>Nematoda</taxon>
        <taxon>Chromadorea</taxon>
        <taxon>Rhabditida</taxon>
        <taxon>Rhabditina</taxon>
        <taxon>Rhabditomorpha</taxon>
        <taxon>Strongyloidea</taxon>
        <taxon>Heterorhabditidae</taxon>
        <taxon>Heterorhabditis</taxon>
    </lineage>
</organism>
<evidence type="ECO:0000256" key="2">
    <source>
        <dbReference type="ARBA" id="ARBA00022574"/>
    </source>
</evidence>
<keyword evidence="3" id="KW-0677">Repeat</keyword>
<reference evidence="8" key="1">
    <citation type="submission" date="2016-11" db="UniProtKB">
        <authorList>
            <consortium name="WormBaseParasite"/>
        </authorList>
    </citation>
    <scope>IDENTIFICATION</scope>
</reference>
<evidence type="ECO:0000256" key="1">
    <source>
        <dbReference type="ARBA" id="ARBA00004138"/>
    </source>
</evidence>
<evidence type="ECO:0000259" key="6">
    <source>
        <dbReference type="Pfam" id="PF24762"/>
    </source>
</evidence>
<evidence type="ECO:0000313" key="8">
    <source>
        <dbReference type="WBParaSite" id="Hba_07699"/>
    </source>
</evidence>
<keyword evidence="2" id="KW-0853">WD repeat</keyword>
<accession>A0A1I7WRH2</accession>
<comment type="subcellular location">
    <subcellularLocation>
        <location evidence="1">Cell projection</location>
        <location evidence="1">Cilium</location>
    </subcellularLocation>
</comment>
<dbReference type="GO" id="GO:0005929">
    <property type="term" value="C:cilium"/>
    <property type="evidence" value="ECO:0007669"/>
    <property type="project" value="UniProtKB-SubCell"/>
</dbReference>
<protein>
    <submittedName>
        <fullName evidence="8">Reverse transcriptase domain-containing protein</fullName>
    </submittedName>
</protein>
<evidence type="ECO:0000256" key="3">
    <source>
        <dbReference type="ARBA" id="ARBA00022737"/>
    </source>
</evidence>
<keyword evidence="5" id="KW-0966">Cell projection</keyword>
<dbReference type="Pfam" id="PF24762">
    <property type="entry name" value="TPR_IF140-IFT172"/>
    <property type="match status" value="1"/>
</dbReference>
<dbReference type="Proteomes" id="UP000095283">
    <property type="component" value="Unplaced"/>
</dbReference>
<keyword evidence="7" id="KW-1185">Reference proteome</keyword>
<evidence type="ECO:0000256" key="4">
    <source>
        <dbReference type="ARBA" id="ARBA00023069"/>
    </source>
</evidence>
<dbReference type="AlphaFoldDB" id="A0A1I7WRH2"/>
<keyword evidence="4" id="KW-0969">Cilium</keyword>
<evidence type="ECO:0000313" key="7">
    <source>
        <dbReference type="Proteomes" id="UP000095283"/>
    </source>
</evidence>
<evidence type="ECO:0000256" key="5">
    <source>
        <dbReference type="ARBA" id="ARBA00023273"/>
    </source>
</evidence>
<feature type="domain" description="IF140/IFT172/WDR19 TPR" evidence="6">
    <location>
        <begin position="18"/>
        <end position="54"/>
    </location>
</feature>
<name>A0A1I7WRH2_HETBA</name>
<sequence length="55" mass="6502">MEYDDDEIRGERIIGRVIVAFDIASRYDRIHLRNTHYNYAKYLEMAGALEPAIEK</sequence>
<proteinExistence type="predicted"/>
<dbReference type="WBParaSite" id="Hba_07699">
    <property type="protein sequence ID" value="Hba_07699"/>
    <property type="gene ID" value="Hba_07699"/>
</dbReference>
<dbReference type="InterPro" id="IPR056168">
    <property type="entry name" value="TPR_IF140/IFT172/WDR19"/>
</dbReference>